<keyword evidence="6" id="KW-1185">Reference proteome</keyword>
<dbReference type="GO" id="GO:0016783">
    <property type="term" value="F:sulfurtransferase activity"/>
    <property type="evidence" value="ECO:0007669"/>
    <property type="project" value="TreeGrafter"/>
</dbReference>
<dbReference type="RefSeq" id="XP_007766095.1">
    <property type="nucleotide sequence ID" value="XM_007767905.1"/>
</dbReference>
<dbReference type="EMBL" id="JH711575">
    <property type="protein sequence ID" value="EIW84386.1"/>
    <property type="molecule type" value="Genomic_DNA"/>
</dbReference>
<dbReference type="GeneID" id="19201777"/>
<comment type="subcellular location">
    <subcellularLocation>
        <location evidence="3">Cytoplasm</location>
    </subcellularLocation>
</comment>
<dbReference type="PANTHER" id="PTHR20882:SF14">
    <property type="entry name" value="CYTOPLASMIC TRNA 2-THIOLATION PROTEIN 2"/>
    <property type="match status" value="1"/>
</dbReference>
<name>A0A5M3MZD2_CONPW</name>
<dbReference type="PANTHER" id="PTHR20882">
    <property type="entry name" value="CYTOPLASMIC TRNA 2-THIOLATION PROTEIN 2"/>
    <property type="match status" value="1"/>
</dbReference>
<accession>A0A5M3MZD2</accession>
<dbReference type="InterPro" id="IPR014729">
    <property type="entry name" value="Rossmann-like_a/b/a_fold"/>
</dbReference>
<sequence>MSSCGNPVVEGEALMPRRMKFGDRSAKVCIRCKSNMGNIVIRHAVYCKDCFSPSVLTKFRKALESTINPPGTASSKNQFKAEGGVLVALSGGLGSTVLLSILDDLYVSRTRKKPERPKAKEKAKDSLSEPLKTNGKEAKIKDKDSNGIDKGTQHPRRGQVWQGTPGVVYVECCGAFPNMVDRTDELRTLIASRYSKFEFVPRRLEDAFDPAFWREVYEDDAHQVLHLELASDGLPAPELKISPARSSTRSPSPAEALRAYLSALPTQTAVQSAVKTLMRVIALHTAHARRASHLLFGTPLTSVSVSLIAGIAQGDGYAVREELYEEWSPPLPSDPSIMREASRNGGGEEQSISRPRAVRLVRPLRDVTLKECALYAWWNSVEILGHPRLARAGQSIYGLTKDFIMGLEKDYPSTVSAIFRTLAKVEPKDQSVDWCVICQRPMPHGIQQWKSQISIRTPEMLAAAKTNVPLDADVSDNVSPASDPSSITPYLCYACHTTLTSRGSAALRKNNAPAPFAASARLPVWVHSSLTQSRDPAGLKKASEANGVEDANEDEVWRVRRVERAEMREGIKAFLLEHEDEEDD</sequence>
<dbReference type="Proteomes" id="UP000053558">
    <property type="component" value="Unassembled WGS sequence"/>
</dbReference>
<dbReference type="UniPathway" id="UPA00988"/>
<evidence type="ECO:0000313" key="6">
    <source>
        <dbReference type="Proteomes" id="UP000053558"/>
    </source>
</evidence>
<comment type="caution">
    <text evidence="5">The sequence shown here is derived from an EMBL/GenBank/DDBJ whole genome shotgun (WGS) entry which is preliminary data.</text>
</comment>
<evidence type="ECO:0000256" key="1">
    <source>
        <dbReference type="ARBA" id="ARBA00022490"/>
    </source>
</evidence>
<protein>
    <recommendedName>
        <fullName evidence="3">Cytoplasmic tRNA 2-thiolation protein 2</fullName>
    </recommendedName>
</protein>
<evidence type="ECO:0000313" key="5">
    <source>
        <dbReference type="EMBL" id="EIW84386.1"/>
    </source>
</evidence>
<comment type="pathway">
    <text evidence="3">tRNA modification; 5-methoxycarbonylmethyl-2-thiouridine-tRNA biosynthesis.</text>
</comment>
<keyword evidence="1 3" id="KW-0963">Cytoplasm</keyword>
<dbReference type="GO" id="GO:0002143">
    <property type="term" value="P:tRNA wobble position uridine thiolation"/>
    <property type="evidence" value="ECO:0007669"/>
    <property type="project" value="TreeGrafter"/>
</dbReference>
<dbReference type="Gene3D" id="3.40.50.620">
    <property type="entry name" value="HUPs"/>
    <property type="match status" value="2"/>
</dbReference>
<feature type="region of interest" description="Disordered" evidence="4">
    <location>
        <begin position="533"/>
        <end position="554"/>
    </location>
</feature>
<evidence type="ECO:0000256" key="3">
    <source>
        <dbReference type="HAMAP-Rule" id="MF_03054"/>
    </source>
</evidence>
<organism evidence="5 6">
    <name type="scientific">Coniophora puteana (strain RWD-64-598)</name>
    <name type="common">Brown rot fungus</name>
    <dbReference type="NCBI Taxonomy" id="741705"/>
    <lineage>
        <taxon>Eukaryota</taxon>
        <taxon>Fungi</taxon>
        <taxon>Dikarya</taxon>
        <taxon>Basidiomycota</taxon>
        <taxon>Agaricomycotina</taxon>
        <taxon>Agaricomycetes</taxon>
        <taxon>Agaricomycetidae</taxon>
        <taxon>Boletales</taxon>
        <taxon>Coniophorineae</taxon>
        <taxon>Coniophoraceae</taxon>
        <taxon>Coniophora</taxon>
    </lineage>
</organism>
<dbReference type="OMA" id="KQRKQMM"/>
<evidence type="ECO:0000256" key="2">
    <source>
        <dbReference type="ARBA" id="ARBA00022694"/>
    </source>
</evidence>
<comment type="function">
    <text evidence="3">Plays a central role in 2-thiolation of mcm(5)S(2)U at tRNA wobble positions of tRNA(Lys), tRNA(Glu) and tRNA(Gln). May act by forming a heterodimer with NCS6 that ligates sulfur from thiocarboxylated URM1 onto the uridine of tRNAs at wobble position. Prior mcm(5) tRNA modification by the elongator complex is required for 2-thiolation. May also be involved in protein urmylation.</text>
</comment>
<keyword evidence="2 3" id="KW-0819">tRNA processing</keyword>
<dbReference type="InterPro" id="IPR019407">
    <property type="entry name" value="CTU2"/>
</dbReference>
<dbReference type="HAMAP" id="MF_03054">
    <property type="entry name" value="CTU2"/>
    <property type="match status" value="1"/>
</dbReference>
<comment type="similarity">
    <text evidence="3">Belongs to the CTU2/NCS2 family.</text>
</comment>
<feature type="compositionally biased region" description="Basic and acidic residues" evidence="4">
    <location>
        <begin position="116"/>
        <end position="127"/>
    </location>
</feature>
<dbReference type="AlphaFoldDB" id="A0A5M3MZD2"/>
<dbReference type="GO" id="GO:0032447">
    <property type="term" value="P:protein urmylation"/>
    <property type="evidence" value="ECO:0007669"/>
    <property type="project" value="UniProtKB-UniRule"/>
</dbReference>
<feature type="region of interest" description="Disordered" evidence="4">
    <location>
        <begin position="112"/>
        <end position="160"/>
    </location>
</feature>
<proteinExistence type="inferred from homology"/>
<dbReference type="GO" id="GO:0000049">
    <property type="term" value="F:tRNA binding"/>
    <property type="evidence" value="ECO:0007669"/>
    <property type="project" value="InterPro"/>
</dbReference>
<feature type="compositionally biased region" description="Basic and acidic residues" evidence="4">
    <location>
        <begin position="134"/>
        <end position="147"/>
    </location>
</feature>
<dbReference type="OrthoDB" id="25129at2759"/>
<evidence type="ECO:0000256" key="4">
    <source>
        <dbReference type="SAM" id="MobiDB-lite"/>
    </source>
</evidence>
<dbReference type="Pfam" id="PF10288">
    <property type="entry name" value="CTU2"/>
    <property type="match status" value="1"/>
</dbReference>
<dbReference type="GO" id="GO:0016779">
    <property type="term" value="F:nucleotidyltransferase activity"/>
    <property type="evidence" value="ECO:0007669"/>
    <property type="project" value="UniProtKB-UniRule"/>
</dbReference>
<gene>
    <name evidence="3" type="primary">NCS2</name>
    <name evidence="3" type="synonym">CTU2</name>
    <name evidence="5" type="ORF">CONPUDRAFT_142698</name>
</gene>
<reference evidence="6" key="1">
    <citation type="journal article" date="2012" name="Science">
        <title>The Paleozoic origin of enzymatic lignin decomposition reconstructed from 31 fungal genomes.</title>
        <authorList>
            <person name="Floudas D."/>
            <person name="Binder M."/>
            <person name="Riley R."/>
            <person name="Barry K."/>
            <person name="Blanchette R.A."/>
            <person name="Henrissat B."/>
            <person name="Martinez A.T."/>
            <person name="Otillar R."/>
            <person name="Spatafora J.W."/>
            <person name="Yadav J.S."/>
            <person name="Aerts A."/>
            <person name="Benoit I."/>
            <person name="Boyd A."/>
            <person name="Carlson A."/>
            <person name="Copeland A."/>
            <person name="Coutinho P.M."/>
            <person name="de Vries R.P."/>
            <person name="Ferreira P."/>
            <person name="Findley K."/>
            <person name="Foster B."/>
            <person name="Gaskell J."/>
            <person name="Glotzer D."/>
            <person name="Gorecki P."/>
            <person name="Heitman J."/>
            <person name="Hesse C."/>
            <person name="Hori C."/>
            <person name="Igarashi K."/>
            <person name="Jurgens J.A."/>
            <person name="Kallen N."/>
            <person name="Kersten P."/>
            <person name="Kohler A."/>
            <person name="Kuees U."/>
            <person name="Kumar T.K.A."/>
            <person name="Kuo A."/>
            <person name="LaButti K."/>
            <person name="Larrondo L.F."/>
            <person name="Lindquist E."/>
            <person name="Ling A."/>
            <person name="Lombard V."/>
            <person name="Lucas S."/>
            <person name="Lundell T."/>
            <person name="Martin R."/>
            <person name="McLaughlin D.J."/>
            <person name="Morgenstern I."/>
            <person name="Morin E."/>
            <person name="Murat C."/>
            <person name="Nagy L.G."/>
            <person name="Nolan M."/>
            <person name="Ohm R.A."/>
            <person name="Patyshakuliyeva A."/>
            <person name="Rokas A."/>
            <person name="Ruiz-Duenas F.J."/>
            <person name="Sabat G."/>
            <person name="Salamov A."/>
            <person name="Samejima M."/>
            <person name="Schmutz J."/>
            <person name="Slot J.C."/>
            <person name="St John F."/>
            <person name="Stenlid J."/>
            <person name="Sun H."/>
            <person name="Sun S."/>
            <person name="Syed K."/>
            <person name="Tsang A."/>
            <person name="Wiebenga A."/>
            <person name="Young D."/>
            <person name="Pisabarro A."/>
            <person name="Eastwood D.C."/>
            <person name="Martin F."/>
            <person name="Cullen D."/>
            <person name="Grigoriev I.V."/>
            <person name="Hibbett D.S."/>
        </authorList>
    </citation>
    <scope>NUCLEOTIDE SEQUENCE [LARGE SCALE GENOMIC DNA]</scope>
    <source>
        <strain evidence="6">RWD-64-598 SS2</strain>
    </source>
</reference>
<dbReference type="GO" id="GO:0005829">
    <property type="term" value="C:cytosol"/>
    <property type="evidence" value="ECO:0007669"/>
    <property type="project" value="TreeGrafter"/>
</dbReference>
<dbReference type="KEGG" id="cput:CONPUDRAFT_142698"/>